<feature type="transmembrane region" description="Helical" evidence="3">
    <location>
        <begin position="73"/>
        <end position="93"/>
    </location>
</feature>
<keyword evidence="5" id="KW-0808">Transferase</keyword>
<feature type="transmembrane region" description="Helical" evidence="3">
    <location>
        <begin position="12"/>
        <end position="28"/>
    </location>
</feature>
<evidence type="ECO:0000259" key="4">
    <source>
        <dbReference type="Pfam" id="PF01757"/>
    </source>
</evidence>
<dbReference type="RefSeq" id="WP_097072887.1">
    <property type="nucleotide sequence ID" value="NZ_OBMQ01000003.1"/>
</dbReference>
<feature type="transmembrane region" description="Helical" evidence="3">
    <location>
        <begin position="226"/>
        <end position="246"/>
    </location>
</feature>
<keyword evidence="3" id="KW-0812">Transmembrane</keyword>
<feature type="transmembrane region" description="Helical" evidence="3">
    <location>
        <begin position="180"/>
        <end position="200"/>
    </location>
</feature>
<feature type="transmembrane region" description="Helical" evidence="3">
    <location>
        <begin position="288"/>
        <end position="305"/>
    </location>
</feature>
<evidence type="ECO:0000256" key="2">
    <source>
        <dbReference type="ARBA" id="ARBA00007400"/>
    </source>
</evidence>
<dbReference type="GO" id="GO:0016747">
    <property type="term" value="F:acyltransferase activity, transferring groups other than amino-acyl groups"/>
    <property type="evidence" value="ECO:0007669"/>
    <property type="project" value="InterPro"/>
</dbReference>
<keyword evidence="3" id="KW-1133">Transmembrane helix</keyword>
<comment type="similarity">
    <text evidence="2">Belongs to the acyltransferase 3 family.</text>
</comment>
<dbReference type="AlphaFoldDB" id="A0A285S7N0"/>
<feature type="transmembrane region" description="Helical" evidence="3">
    <location>
        <begin position="40"/>
        <end position="61"/>
    </location>
</feature>
<feature type="transmembrane region" description="Helical" evidence="3">
    <location>
        <begin position="253"/>
        <end position="276"/>
    </location>
</feature>
<keyword evidence="6" id="KW-1185">Reference proteome</keyword>
<dbReference type="InterPro" id="IPR052734">
    <property type="entry name" value="Nod_factor_acetyltransferase"/>
</dbReference>
<dbReference type="Proteomes" id="UP000219636">
    <property type="component" value="Unassembled WGS sequence"/>
</dbReference>
<protein>
    <submittedName>
        <fullName evidence="5">Fucose 4-O-acetylase-like acetyltransferase</fullName>
    </submittedName>
</protein>
<proteinExistence type="inferred from homology"/>
<organism evidence="5 6">
    <name type="scientific">Ureibacillus xyleni</name>
    <dbReference type="NCBI Taxonomy" id="614648"/>
    <lineage>
        <taxon>Bacteria</taxon>
        <taxon>Bacillati</taxon>
        <taxon>Bacillota</taxon>
        <taxon>Bacilli</taxon>
        <taxon>Bacillales</taxon>
        <taxon>Caryophanaceae</taxon>
        <taxon>Ureibacillus</taxon>
    </lineage>
</organism>
<reference evidence="6" key="1">
    <citation type="submission" date="2017-08" db="EMBL/GenBank/DDBJ databases">
        <authorList>
            <person name="Varghese N."/>
            <person name="Submissions S."/>
        </authorList>
    </citation>
    <scope>NUCLEOTIDE SEQUENCE [LARGE SCALE GENOMIC DNA]</scope>
    <source>
        <strain evidence="6">JC22</strain>
    </source>
</reference>
<dbReference type="Pfam" id="PF01757">
    <property type="entry name" value="Acyl_transf_3"/>
    <property type="match status" value="1"/>
</dbReference>
<dbReference type="PANTHER" id="PTHR37312">
    <property type="entry name" value="MEMBRANE-BOUND ACYLTRANSFERASE YKRP-RELATED"/>
    <property type="match status" value="1"/>
</dbReference>
<keyword evidence="3" id="KW-0472">Membrane</keyword>
<dbReference type="EMBL" id="OBMQ01000003">
    <property type="protein sequence ID" value="SOC03259.1"/>
    <property type="molecule type" value="Genomic_DNA"/>
</dbReference>
<comment type="subcellular location">
    <subcellularLocation>
        <location evidence="1">Membrane</location>
    </subcellularLocation>
</comment>
<gene>
    <name evidence="5" type="ORF">SAMN05880501_103208</name>
</gene>
<feature type="transmembrane region" description="Helical" evidence="3">
    <location>
        <begin position="128"/>
        <end position="143"/>
    </location>
</feature>
<evidence type="ECO:0000313" key="5">
    <source>
        <dbReference type="EMBL" id="SOC03259.1"/>
    </source>
</evidence>
<evidence type="ECO:0000256" key="1">
    <source>
        <dbReference type="ARBA" id="ARBA00004370"/>
    </source>
</evidence>
<feature type="transmembrane region" description="Helical" evidence="3">
    <location>
        <begin position="105"/>
        <end position="123"/>
    </location>
</feature>
<accession>A0A285S7N0</accession>
<evidence type="ECO:0000256" key="3">
    <source>
        <dbReference type="SAM" id="Phobius"/>
    </source>
</evidence>
<name>A0A285S7N0_9BACL</name>
<evidence type="ECO:0000313" key="6">
    <source>
        <dbReference type="Proteomes" id="UP000219636"/>
    </source>
</evidence>
<feature type="domain" description="Acyltransferase 3" evidence="4">
    <location>
        <begin position="5"/>
        <end position="304"/>
    </location>
</feature>
<dbReference type="InterPro" id="IPR002656">
    <property type="entry name" value="Acyl_transf_3_dom"/>
</dbReference>
<dbReference type="OrthoDB" id="6623990at2"/>
<dbReference type="PANTHER" id="PTHR37312:SF1">
    <property type="entry name" value="MEMBRANE-BOUND ACYLTRANSFERASE YKRP-RELATED"/>
    <property type="match status" value="1"/>
</dbReference>
<sequence>MNRISYFDNARAILIYLVIVGHILSKFIDDNHLMGSIYMFIYTFHMPAFTLISGFFAKKIYESGYLLKVVKKLLLPYILLQIFYSFYYYYIFHDSIEFSLFIPRWALWFLLSLILWNILLFFFGKMKFGLPIALIISILIGYDESVSEILSLSRTFFFFPFFLVGYYLKTEQLLKLKTRTHVIVGTLLAMFGFIIIYYFIPIEQHVWLLGKRPYAEMTTVPLEWAWLGRFIAYIAMAITTYMFLTLVPNKRRFYTSIGAVTISIYLLHMVVVRIFYDSPIKVYIDETKQYWIIFILAACILFVLSRKPIVTLVDRICTMPSKKKASQID</sequence>
<feature type="transmembrane region" description="Helical" evidence="3">
    <location>
        <begin position="149"/>
        <end position="168"/>
    </location>
</feature>